<dbReference type="RefSeq" id="WP_085159117.1">
    <property type="nucleotide sequence ID" value="NZ_AP022581.1"/>
</dbReference>
<evidence type="ECO:0000259" key="3">
    <source>
        <dbReference type="Pfam" id="PF00823"/>
    </source>
</evidence>
<sequence length="384" mass="38232">MDYAFLPPEINSALMYSGPGSGSILAAAGSWDELSTELASAAEGYGSVISGLTSMHWSGPASASMLAAAGPFVEWLGMAAARTKQTANQARAAAAAFEQAYAMTVPPSVVVANRIQLKSLIATNFFGQNTAAIAAAEAQYAEMWAQDAAAMYDYAANSSAATRLPPFSPPEQTTNPAGESTQNAAVNQAAATSAGTAQTTLSQLSSLASQVLQAPQAWPNILPDDFTILDGLFGMYATIGVTQDVESIVSGIIGAENNLGLVGAATENAAELAPGPLGISSVLSGATSGGGAGLPGAVTVSTARAGSIGPMSVPASWAAPSTGHVSAMSGSGLTTLPGTDGADAADHGMPGVPGMPAGSVRRASSVVPRYGVRLTVMPRPPAAG</sequence>
<dbReference type="FunFam" id="1.20.1260.20:FF:000001">
    <property type="entry name" value="PPE family protein PPE41"/>
    <property type="match status" value="1"/>
</dbReference>
<dbReference type="Pfam" id="PF00823">
    <property type="entry name" value="PPE"/>
    <property type="match status" value="1"/>
</dbReference>
<evidence type="ECO:0000259" key="4">
    <source>
        <dbReference type="Pfam" id="PF12484"/>
    </source>
</evidence>
<feature type="compositionally biased region" description="Low complexity" evidence="2">
    <location>
        <begin position="180"/>
        <end position="189"/>
    </location>
</feature>
<name>A0A1X1YD67_9MYCO</name>
<dbReference type="KEGG" id="mlj:MLAC_30750"/>
<dbReference type="OrthoDB" id="4701106at2"/>
<dbReference type="Pfam" id="PF12484">
    <property type="entry name" value="PPE-SVP"/>
    <property type="match status" value="1"/>
</dbReference>
<dbReference type="AlphaFoldDB" id="A0A1X1YD67"/>
<protein>
    <submittedName>
        <fullName evidence="5">PPE family protein</fullName>
    </submittedName>
</protein>
<feature type="compositionally biased region" description="Polar residues" evidence="2">
    <location>
        <begin position="170"/>
        <end position="179"/>
    </location>
</feature>
<evidence type="ECO:0000256" key="2">
    <source>
        <dbReference type="SAM" id="MobiDB-lite"/>
    </source>
</evidence>
<dbReference type="PANTHER" id="PTHR46766">
    <property type="entry name" value="GLUTAMINE-RICH PROTEIN 2"/>
    <property type="match status" value="1"/>
</dbReference>
<evidence type="ECO:0000256" key="1">
    <source>
        <dbReference type="ARBA" id="ARBA00010652"/>
    </source>
</evidence>
<feature type="region of interest" description="Disordered" evidence="2">
    <location>
        <begin position="163"/>
        <end position="189"/>
    </location>
</feature>
<gene>
    <name evidence="5" type="primary">PPE50</name>
    <name evidence="5" type="ORF">MLAC_30750</name>
</gene>
<evidence type="ECO:0000313" key="5">
    <source>
        <dbReference type="EMBL" id="BBX97781.1"/>
    </source>
</evidence>
<accession>A0A1X1YD67</accession>
<dbReference type="EMBL" id="AP022581">
    <property type="protein sequence ID" value="BBX97781.1"/>
    <property type="molecule type" value="Genomic_DNA"/>
</dbReference>
<feature type="domain" description="PPE" evidence="3">
    <location>
        <begin position="2"/>
        <end position="164"/>
    </location>
</feature>
<evidence type="ECO:0000313" key="6">
    <source>
        <dbReference type="Proteomes" id="UP000466396"/>
    </source>
</evidence>
<dbReference type="SUPFAM" id="SSF140459">
    <property type="entry name" value="PE/PPE dimer-like"/>
    <property type="match status" value="1"/>
</dbReference>
<comment type="similarity">
    <text evidence="1">Belongs to the mycobacterial PPE family.</text>
</comment>
<dbReference type="Gene3D" id="1.20.1260.20">
    <property type="entry name" value="PPE superfamily"/>
    <property type="match status" value="1"/>
</dbReference>
<dbReference type="InterPro" id="IPR022171">
    <property type="entry name" value="PPE_C"/>
</dbReference>
<dbReference type="InterPro" id="IPR038332">
    <property type="entry name" value="PPE_sf"/>
</dbReference>
<feature type="domain" description="PPE family C-terminal" evidence="4">
    <location>
        <begin position="301"/>
        <end position="380"/>
    </location>
</feature>
<dbReference type="PANTHER" id="PTHR46766:SF1">
    <property type="entry name" value="GLUTAMINE-RICH PROTEIN 2"/>
    <property type="match status" value="1"/>
</dbReference>
<proteinExistence type="inferred from homology"/>
<keyword evidence="6" id="KW-1185">Reference proteome</keyword>
<dbReference type="InterPro" id="IPR000030">
    <property type="entry name" value="PPE_dom"/>
</dbReference>
<reference evidence="5 6" key="1">
    <citation type="journal article" date="2019" name="Emerg. Microbes Infect.">
        <title>Comprehensive subspecies identification of 175 nontuberculous mycobacteria species based on 7547 genomic profiles.</title>
        <authorList>
            <person name="Matsumoto Y."/>
            <person name="Kinjo T."/>
            <person name="Motooka D."/>
            <person name="Nabeya D."/>
            <person name="Jung N."/>
            <person name="Uechi K."/>
            <person name="Horii T."/>
            <person name="Iida T."/>
            <person name="Fujita J."/>
            <person name="Nakamura S."/>
        </authorList>
    </citation>
    <scope>NUCLEOTIDE SEQUENCE [LARGE SCALE GENOMIC DNA]</scope>
    <source>
        <strain evidence="5 6">JCM 15657</strain>
    </source>
</reference>
<dbReference type="GO" id="GO:0052572">
    <property type="term" value="P:response to host immune response"/>
    <property type="evidence" value="ECO:0007669"/>
    <property type="project" value="TreeGrafter"/>
</dbReference>
<organism evidence="5 6">
    <name type="scientific">Mycobacterium lacus</name>
    <dbReference type="NCBI Taxonomy" id="169765"/>
    <lineage>
        <taxon>Bacteria</taxon>
        <taxon>Bacillati</taxon>
        <taxon>Actinomycetota</taxon>
        <taxon>Actinomycetes</taxon>
        <taxon>Mycobacteriales</taxon>
        <taxon>Mycobacteriaceae</taxon>
        <taxon>Mycobacterium</taxon>
    </lineage>
</organism>
<dbReference type="Proteomes" id="UP000466396">
    <property type="component" value="Chromosome"/>
</dbReference>